<organism evidence="1 2">
    <name type="scientific">Gossypium stocksii</name>
    <dbReference type="NCBI Taxonomy" id="47602"/>
    <lineage>
        <taxon>Eukaryota</taxon>
        <taxon>Viridiplantae</taxon>
        <taxon>Streptophyta</taxon>
        <taxon>Embryophyta</taxon>
        <taxon>Tracheophyta</taxon>
        <taxon>Spermatophyta</taxon>
        <taxon>Magnoliopsida</taxon>
        <taxon>eudicotyledons</taxon>
        <taxon>Gunneridae</taxon>
        <taxon>Pentapetalae</taxon>
        <taxon>rosids</taxon>
        <taxon>malvids</taxon>
        <taxon>Malvales</taxon>
        <taxon>Malvaceae</taxon>
        <taxon>Malvoideae</taxon>
        <taxon>Gossypium</taxon>
    </lineage>
</organism>
<proteinExistence type="predicted"/>
<evidence type="ECO:0000313" key="1">
    <source>
        <dbReference type="EMBL" id="KAH1055971.1"/>
    </source>
</evidence>
<comment type="caution">
    <text evidence="1">The sequence shown here is derived from an EMBL/GenBank/DDBJ whole genome shotgun (WGS) entry which is preliminary data.</text>
</comment>
<protein>
    <submittedName>
        <fullName evidence="1">Uncharacterized protein</fullName>
    </submittedName>
</protein>
<sequence length="114" mass="13011">LIAITAPKKRSGTSAYCSNPTSELESSFSTCFQDSNSQYIFNLYFASKRVWKARKIDIAMLEAINFSYLPILQNYEWMDFLNISSPTYLNLVQAFFSHSKLEHDESGDTVTTIT</sequence>
<feature type="non-terminal residue" evidence="1">
    <location>
        <position position="1"/>
    </location>
</feature>
<keyword evidence="2" id="KW-1185">Reference proteome</keyword>
<evidence type="ECO:0000313" key="2">
    <source>
        <dbReference type="Proteomes" id="UP000828251"/>
    </source>
</evidence>
<dbReference type="OrthoDB" id="10384412at2759"/>
<accession>A0A9D3ZNX4</accession>
<dbReference type="Proteomes" id="UP000828251">
    <property type="component" value="Unassembled WGS sequence"/>
</dbReference>
<dbReference type="AlphaFoldDB" id="A0A9D3ZNX4"/>
<name>A0A9D3ZNX4_9ROSI</name>
<reference evidence="1 2" key="1">
    <citation type="journal article" date="2021" name="Plant Biotechnol. J.">
        <title>Multi-omics assisted identification of the key and species-specific regulatory components of drought-tolerant mechanisms in Gossypium stocksii.</title>
        <authorList>
            <person name="Yu D."/>
            <person name="Ke L."/>
            <person name="Zhang D."/>
            <person name="Wu Y."/>
            <person name="Sun Y."/>
            <person name="Mei J."/>
            <person name="Sun J."/>
            <person name="Sun Y."/>
        </authorList>
    </citation>
    <scope>NUCLEOTIDE SEQUENCE [LARGE SCALE GENOMIC DNA]</scope>
    <source>
        <strain evidence="2">cv. E1</strain>
        <tissue evidence="1">Leaf</tissue>
    </source>
</reference>
<dbReference type="EMBL" id="JAIQCV010000010">
    <property type="protein sequence ID" value="KAH1055971.1"/>
    <property type="molecule type" value="Genomic_DNA"/>
</dbReference>
<gene>
    <name evidence="1" type="ORF">J1N35_034036</name>
</gene>